<protein>
    <submittedName>
        <fullName evidence="1">Uncharacterized protein</fullName>
    </submittedName>
</protein>
<name>A0ACB0M195_TRIPR</name>
<organism evidence="1 2">
    <name type="scientific">Trifolium pratense</name>
    <name type="common">Red clover</name>
    <dbReference type="NCBI Taxonomy" id="57577"/>
    <lineage>
        <taxon>Eukaryota</taxon>
        <taxon>Viridiplantae</taxon>
        <taxon>Streptophyta</taxon>
        <taxon>Embryophyta</taxon>
        <taxon>Tracheophyta</taxon>
        <taxon>Spermatophyta</taxon>
        <taxon>Magnoliopsida</taxon>
        <taxon>eudicotyledons</taxon>
        <taxon>Gunneridae</taxon>
        <taxon>Pentapetalae</taxon>
        <taxon>rosids</taxon>
        <taxon>fabids</taxon>
        <taxon>Fabales</taxon>
        <taxon>Fabaceae</taxon>
        <taxon>Papilionoideae</taxon>
        <taxon>50 kb inversion clade</taxon>
        <taxon>NPAAA clade</taxon>
        <taxon>Hologalegina</taxon>
        <taxon>IRL clade</taxon>
        <taxon>Trifolieae</taxon>
        <taxon>Trifolium</taxon>
    </lineage>
</organism>
<dbReference type="Proteomes" id="UP001177021">
    <property type="component" value="Unassembled WGS sequence"/>
</dbReference>
<keyword evidence="2" id="KW-1185">Reference proteome</keyword>
<evidence type="ECO:0000313" key="2">
    <source>
        <dbReference type="Proteomes" id="UP001177021"/>
    </source>
</evidence>
<proteinExistence type="predicted"/>
<sequence>MQELFQMLQQVHWLVHQCFWKGNSPYPLRWFCACPSSTRNICIKNQSKINFFVSRHTLVVFAEFVSEKLLEDTYEVCNDGTSGECKKGFGGYEID</sequence>
<gene>
    <name evidence="1" type="ORF">MILVUS5_LOCUS36711</name>
</gene>
<reference evidence="1" key="1">
    <citation type="submission" date="2023-10" db="EMBL/GenBank/DDBJ databases">
        <authorList>
            <person name="Rodriguez Cubillos JULIANA M."/>
            <person name="De Vega J."/>
        </authorList>
    </citation>
    <scope>NUCLEOTIDE SEQUENCE</scope>
</reference>
<dbReference type="EMBL" id="CASHSV030000716">
    <property type="protein sequence ID" value="CAJ2673202.1"/>
    <property type="molecule type" value="Genomic_DNA"/>
</dbReference>
<evidence type="ECO:0000313" key="1">
    <source>
        <dbReference type="EMBL" id="CAJ2673202.1"/>
    </source>
</evidence>
<accession>A0ACB0M195</accession>
<comment type="caution">
    <text evidence="1">The sequence shown here is derived from an EMBL/GenBank/DDBJ whole genome shotgun (WGS) entry which is preliminary data.</text>
</comment>